<dbReference type="PANTHER" id="PTHR44329">
    <property type="entry name" value="SERINE/THREONINE-PROTEIN KINASE TNNI3K-RELATED"/>
    <property type="match status" value="1"/>
</dbReference>
<dbReference type="Gene3D" id="1.10.510.10">
    <property type="entry name" value="Transferase(Phosphotransferase) domain 1"/>
    <property type="match status" value="1"/>
</dbReference>
<keyword evidence="1" id="KW-0547">Nucleotide-binding</keyword>
<evidence type="ECO:0000259" key="4">
    <source>
        <dbReference type="PROSITE" id="PS50011"/>
    </source>
</evidence>
<dbReference type="CDD" id="cd21037">
    <property type="entry name" value="MLKL_NTD"/>
    <property type="match status" value="1"/>
</dbReference>
<evidence type="ECO:0000313" key="5">
    <source>
        <dbReference type="Ensembl" id="ENSELUP00000006114.2"/>
    </source>
</evidence>
<reference evidence="5" key="2">
    <citation type="submission" date="2020-02" db="EMBL/GenBank/DDBJ databases">
        <title>Esox lucius (northern pike) genome, fEsoLuc1, primary haplotype.</title>
        <authorList>
            <person name="Myers G."/>
            <person name="Karagic N."/>
            <person name="Meyer A."/>
            <person name="Pippel M."/>
            <person name="Reichard M."/>
            <person name="Winkler S."/>
            <person name="Tracey A."/>
            <person name="Sims Y."/>
            <person name="Howe K."/>
            <person name="Rhie A."/>
            <person name="Formenti G."/>
            <person name="Durbin R."/>
            <person name="Fedrigo O."/>
            <person name="Jarvis E.D."/>
        </authorList>
    </citation>
    <scope>NUCLEOTIDE SEQUENCE [LARGE SCALE GENOMIC DNA]</scope>
</reference>
<reference evidence="5" key="4">
    <citation type="submission" date="2025-09" db="UniProtKB">
        <authorList>
            <consortium name="Ensembl"/>
        </authorList>
    </citation>
    <scope>IDENTIFICATION</scope>
</reference>
<dbReference type="InterPro" id="IPR011009">
    <property type="entry name" value="Kinase-like_dom_sf"/>
</dbReference>
<dbReference type="InterPro" id="IPR054000">
    <property type="entry name" value="MLKL_N"/>
</dbReference>
<dbReference type="GO" id="GO:0097527">
    <property type="term" value="P:necroptotic signaling pathway"/>
    <property type="evidence" value="ECO:0007669"/>
    <property type="project" value="TreeGrafter"/>
</dbReference>
<dbReference type="Bgee" id="ENSELUG00000007058">
    <property type="expression patterns" value="Expressed in head kidney and 14 other cell types or tissues"/>
</dbReference>
<dbReference type="GO" id="GO:0005524">
    <property type="term" value="F:ATP binding"/>
    <property type="evidence" value="ECO:0007669"/>
    <property type="project" value="UniProtKB-KW"/>
</dbReference>
<feature type="coiled-coil region" evidence="3">
    <location>
        <begin position="105"/>
        <end position="165"/>
    </location>
</feature>
<sequence length="522" mass="60136">MLRYPKKTFVPELPKCCRRRCYVPLKLFCFSFQWSVQQKHNISAMEIIEPILGIAEKLYTLCGEVKANKKRCLRLATRIKALEEVVRAIKVNGLGKDPARLENGLRELKLTLESAQDVVKKYTSASYLKRILKAYDQGDDFESLNERLNDAAQVLSLALQVEQREKLQQVFTEVTRSTEDEADRELDRLELHKLLKSLAEGTKTSVDSVHEKVESTQKDVKDIKAMLETLKKPSILIQDIREIKPEELTFDVPKEVMFKNDFSELYKGEYNKFTVAIKRYTHPTNTCLSQVRTIFRKEVETLKRFESPNILRMFGICVQDEYGSNPNFLIVMEFCEKGSLREVLDSQSKLPWDRKACMSLDAARGIYRLHQSEEKFKVHGCINSSKFLVAAGYRVKLGGFELAKTETSLKNTKNTKRSSLGYCSPQQLESVNYPYNKACEMYSFGIVLWEIATRKIPFKDLSHKEVYQMVCEERRNEPLPEDCPETLGELINACRSYDGFSRPTSGVLVDKLSKVVDQLEED</sequence>
<dbReference type="InterPro" id="IPR059179">
    <property type="entry name" value="MLKL-like_MCAfunc"/>
</dbReference>
<dbReference type="GeneTree" id="ENSGT00390000016453"/>
<dbReference type="OrthoDB" id="4062651at2759"/>
<keyword evidence="6" id="KW-1185">Reference proteome</keyword>
<reference evidence="6" key="1">
    <citation type="journal article" date="2014" name="PLoS ONE">
        <title>The genome and linkage map of the northern pike (Esox lucius): conserved synteny revealed between the salmonid sister group and the Neoteleostei.</title>
        <authorList>
            <person name="Rondeau E.B."/>
            <person name="Minkley D.R."/>
            <person name="Leong J.S."/>
            <person name="Messmer A.M."/>
            <person name="Jantzen J.R."/>
            <person name="von Schalburg K.R."/>
            <person name="Lemon C."/>
            <person name="Bird N.H."/>
            <person name="Koop B.F."/>
        </authorList>
    </citation>
    <scope>NUCLEOTIDE SEQUENCE</scope>
</reference>
<evidence type="ECO:0000313" key="6">
    <source>
        <dbReference type="Proteomes" id="UP000265140"/>
    </source>
</evidence>
<dbReference type="Proteomes" id="UP000265140">
    <property type="component" value="Chromosome 19"/>
</dbReference>
<dbReference type="PROSITE" id="PS50011">
    <property type="entry name" value="PROTEIN_KINASE_DOM"/>
    <property type="match status" value="1"/>
</dbReference>
<organism evidence="5 6">
    <name type="scientific">Esox lucius</name>
    <name type="common">Northern pike</name>
    <dbReference type="NCBI Taxonomy" id="8010"/>
    <lineage>
        <taxon>Eukaryota</taxon>
        <taxon>Metazoa</taxon>
        <taxon>Chordata</taxon>
        <taxon>Craniata</taxon>
        <taxon>Vertebrata</taxon>
        <taxon>Euteleostomi</taxon>
        <taxon>Actinopterygii</taxon>
        <taxon>Neopterygii</taxon>
        <taxon>Teleostei</taxon>
        <taxon>Protacanthopterygii</taxon>
        <taxon>Esociformes</taxon>
        <taxon>Esocidae</taxon>
        <taxon>Esox</taxon>
    </lineage>
</organism>
<reference evidence="5" key="3">
    <citation type="submission" date="2025-08" db="UniProtKB">
        <authorList>
            <consortium name="Ensembl"/>
        </authorList>
    </citation>
    <scope>IDENTIFICATION</scope>
</reference>
<dbReference type="Ensembl" id="ENSELUT00000009497.3">
    <property type="protein sequence ID" value="ENSELUP00000006114.2"/>
    <property type="gene ID" value="ENSELUG00000007058.3"/>
</dbReference>
<keyword evidence="2" id="KW-0067">ATP-binding</keyword>
<dbReference type="GO" id="GO:0004672">
    <property type="term" value="F:protein kinase activity"/>
    <property type="evidence" value="ECO:0007669"/>
    <property type="project" value="InterPro"/>
</dbReference>
<evidence type="ECO:0000256" key="1">
    <source>
        <dbReference type="ARBA" id="ARBA00022741"/>
    </source>
</evidence>
<dbReference type="GO" id="GO:0007166">
    <property type="term" value="P:cell surface receptor signaling pathway"/>
    <property type="evidence" value="ECO:0007669"/>
    <property type="project" value="InterPro"/>
</dbReference>
<accession>A0A3P8XQV3</accession>
<dbReference type="Gene3D" id="1.20.930.20">
    <property type="entry name" value="Adaptor protein Cbl, N-terminal domain"/>
    <property type="match status" value="1"/>
</dbReference>
<evidence type="ECO:0000256" key="3">
    <source>
        <dbReference type="SAM" id="Coils"/>
    </source>
</evidence>
<dbReference type="Gene3D" id="3.30.200.20">
    <property type="entry name" value="Phosphorylase Kinase, domain 1"/>
    <property type="match status" value="1"/>
</dbReference>
<dbReference type="Pfam" id="PF22215">
    <property type="entry name" value="MLKL_N"/>
    <property type="match status" value="1"/>
</dbReference>
<dbReference type="InterPro" id="IPR001245">
    <property type="entry name" value="Ser-Thr/Tyr_kinase_cat_dom"/>
</dbReference>
<keyword evidence="3" id="KW-0175">Coiled coil</keyword>
<name>A0A3P8XQV3_ESOLU</name>
<protein>
    <recommendedName>
        <fullName evidence="4">Protein kinase domain-containing protein</fullName>
    </recommendedName>
</protein>
<proteinExistence type="predicted"/>
<dbReference type="InterPro" id="IPR051681">
    <property type="entry name" value="Ser/Thr_Kinases-Pseudokinases"/>
</dbReference>
<dbReference type="SUPFAM" id="SSF56112">
    <property type="entry name" value="Protein kinase-like (PK-like)"/>
    <property type="match status" value="1"/>
</dbReference>
<dbReference type="InterPro" id="IPR000719">
    <property type="entry name" value="Prot_kinase_dom"/>
</dbReference>
<dbReference type="PANTHER" id="PTHR44329:SF298">
    <property type="entry name" value="MIXED LINEAGE KINASE DOMAIN-LIKE PROTEIN"/>
    <property type="match status" value="1"/>
</dbReference>
<dbReference type="AlphaFoldDB" id="A0A3P8XQV3"/>
<dbReference type="InterPro" id="IPR036537">
    <property type="entry name" value="Adaptor_Cbl_N_dom_sf"/>
</dbReference>
<dbReference type="Pfam" id="PF07714">
    <property type="entry name" value="PK_Tyr_Ser-Thr"/>
    <property type="match status" value="1"/>
</dbReference>
<gene>
    <name evidence="5" type="primary">MLKL</name>
</gene>
<feature type="domain" description="Protein kinase" evidence="4">
    <location>
        <begin position="251"/>
        <end position="516"/>
    </location>
</feature>
<evidence type="ECO:0000256" key="2">
    <source>
        <dbReference type="ARBA" id="ARBA00022840"/>
    </source>
</evidence>